<gene>
    <name evidence="5" type="ORF">CC80DRAFT_469345</name>
</gene>
<keyword evidence="3" id="KW-0732">Signal</keyword>
<dbReference type="PANTHER" id="PTHR11474">
    <property type="entry name" value="TYROSINASE FAMILY MEMBER"/>
    <property type="match status" value="1"/>
</dbReference>
<evidence type="ECO:0000256" key="3">
    <source>
        <dbReference type="SAM" id="SignalP"/>
    </source>
</evidence>
<dbReference type="OrthoDB" id="6132182at2759"/>
<protein>
    <submittedName>
        <fullName evidence="5">Di-copper centre-containing protein</fullName>
    </submittedName>
</protein>
<dbReference type="GO" id="GO:0046872">
    <property type="term" value="F:metal ion binding"/>
    <property type="evidence" value="ECO:0007669"/>
    <property type="project" value="UniProtKB-KW"/>
</dbReference>
<evidence type="ECO:0000256" key="2">
    <source>
        <dbReference type="ARBA" id="ARBA00023008"/>
    </source>
</evidence>
<organism evidence="5 6">
    <name type="scientific">Byssothecium circinans</name>
    <dbReference type="NCBI Taxonomy" id="147558"/>
    <lineage>
        <taxon>Eukaryota</taxon>
        <taxon>Fungi</taxon>
        <taxon>Dikarya</taxon>
        <taxon>Ascomycota</taxon>
        <taxon>Pezizomycotina</taxon>
        <taxon>Dothideomycetes</taxon>
        <taxon>Pleosporomycetidae</taxon>
        <taxon>Pleosporales</taxon>
        <taxon>Massarineae</taxon>
        <taxon>Massarinaceae</taxon>
        <taxon>Byssothecium</taxon>
    </lineage>
</organism>
<feature type="chain" id="PRO_5025450375" evidence="3">
    <location>
        <begin position="20"/>
        <end position="337"/>
    </location>
</feature>
<dbReference type="PANTHER" id="PTHR11474:SF126">
    <property type="entry name" value="TYROSINASE-LIKE PROTEIN TYR-1-RELATED"/>
    <property type="match status" value="1"/>
</dbReference>
<name>A0A6A5U0D1_9PLEO</name>
<proteinExistence type="predicted"/>
<feature type="signal peptide" evidence="3">
    <location>
        <begin position="1"/>
        <end position="19"/>
    </location>
</feature>
<evidence type="ECO:0000259" key="4">
    <source>
        <dbReference type="PROSITE" id="PS00498"/>
    </source>
</evidence>
<evidence type="ECO:0000313" key="5">
    <source>
        <dbReference type="EMBL" id="KAF1958361.1"/>
    </source>
</evidence>
<dbReference type="InterPro" id="IPR050316">
    <property type="entry name" value="Tyrosinase/Hemocyanin"/>
</dbReference>
<dbReference type="PRINTS" id="PR00092">
    <property type="entry name" value="TYROSINASE"/>
</dbReference>
<dbReference type="GO" id="GO:0016491">
    <property type="term" value="F:oxidoreductase activity"/>
    <property type="evidence" value="ECO:0007669"/>
    <property type="project" value="InterPro"/>
</dbReference>
<evidence type="ECO:0000256" key="1">
    <source>
        <dbReference type="ARBA" id="ARBA00022723"/>
    </source>
</evidence>
<keyword evidence="2" id="KW-0186">Copper</keyword>
<evidence type="ECO:0000313" key="6">
    <source>
        <dbReference type="Proteomes" id="UP000800035"/>
    </source>
</evidence>
<dbReference type="Proteomes" id="UP000800035">
    <property type="component" value="Unassembled WGS sequence"/>
</dbReference>
<dbReference type="AlphaFoldDB" id="A0A6A5U0D1"/>
<keyword evidence="6" id="KW-1185">Reference proteome</keyword>
<sequence>MKLTSLSIFGALLVQTATSSFIERAVCTTKSQRKSWHTLTTDEKLDYIKAEKCLMSLPPRYGLEGPKSRYDEFIKLHVLAAPEFHFTGSFLPYHRLIVHNHYVALQQECNYTGVQPYWNETLDAGNFRNSIVLDPETGFGGDGTGLGSCIVNGPFKDYISTVGAYTNASAHCITRKIDECQSSKAAQVNINKCTEKQTFGEFWSCMEEFPHDGLHQGIGGLMKYFGSPGDPLFYMHHTYVDKVWNQWQRAAPATRLFEISGQNALYTLPPSFSETDICGVPAGSSMPPLVPYGEGAEGDPGTEVTLGHVLNWAGDLMNTTVGDVMDIQGGFLCYEYD</sequence>
<dbReference type="SUPFAM" id="SSF48056">
    <property type="entry name" value="Di-copper centre-containing domain"/>
    <property type="match status" value="1"/>
</dbReference>
<dbReference type="InterPro" id="IPR002227">
    <property type="entry name" value="Tyrosinase_Cu-bd"/>
</dbReference>
<dbReference type="Pfam" id="PF00264">
    <property type="entry name" value="Tyrosinase"/>
    <property type="match status" value="1"/>
</dbReference>
<reference evidence="5" key="1">
    <citation type="journal article" date="2020" name="Stud. Mycol.">
        <title>101 Dothideomycetes genomes: a test case for predicting lifestyles and emergence of pathogens.</title>
        <authorList>
            <person name="Haridas S."/>
            <person name="Albert R."/>
            <person name="Binder M."/>
            <person name="Bloem J."/>
            <person name="Labutti K."/>
            <person name="Salamov A."/>
            <person name="Andreopoulos B."/>
            <person name="Baker S."/>
            <person name="Barry K."/>
            <person name="Bills G."/>
            <person name="Bluhm B."/>
            <person name="Cannon C."/>
            <person name="Castanera R."/>
            <person name="Culley D."/>
            <person name="Daum C."/>
            <person name="Ezra D."/>
            <person name="Gonzalez J."/>
            <person name="Henrissat B."/>
            <person name="Kuo A."/>
            <person name="Liang C."/>
            <person name="Lipzen A."/>
            <person name="Lutzoni F."/>
            <person name="Magnuson J."/>
            <person name="Mondo S."/>
            <person name="Nolan M."/>
            <person name="Ohm R."/>
            <person name="Pangilinan J."/>
            <person name="Park H.-J."/>
            <person name="Ramirez L."/>
            <person name="Alfaro M."/>
            <person name="Sun H."/>
            <person name="Tritt A."/>
            <person name="Yoshinaga Y."/>
            <person name="Zwiers L.-H."/>
            <person name="Turgeon B."/>
            <person name="Goodwin S."/>
            <person name="Spatafora J."/>
            <person name="Crous P."/>
            <person name="Grigoriev I."/>
        </authorList>
    </citation>
    <scope>NUCLEOTIDE SEQUENCE</scope>
    <source>
        <strain evidence="5">CBS 675.92</strain>
    </source>
</reference>
<dbReference type="InterPro" id="IPR008922">
    <property type="entry name" value="Di-copper_centre_dom_sf"/>
</dbReference>
<feature type="domain" description="Tyrosinase copper-binding" evidence="4">
    <location>
        <begin position="230"/>
        <end position="241"/>
    </location>
</feature>
<keyword evidence="1" id="KW-0479">Metal-binding</keyword>
<accession>A0A6A5U0D1</accession>
<dbReference type="EMBL" id="ML976987">
    <property type="protein sequence ID" value="KAF1958361.1"/>
    <property type="molecule type" value="Genomic_DNA"/>
</dbReference>
<dbReference type="Gene3D" id="1.10.1280.10">
    <property type="entry name" value="Di-copper center containing domain from catechol oxidase"/>
    <property type="match status" value="1"/>
</dbReference>
<dbReference type="PROSITE" id="PS00498">
    <property type="entry name" value="TYROSINASE_2"/>
    <property type="match status" value="1"/>
</dbReference>